<feature type="transmembrane region" description="Helical" evidence="1">
    <location>
        <begin position="6"/>
        <end position="29"/>
    </location>
</feature>
<keyword evidence="1" id="KW-0472">Membrane</keyword>
<evidence type="ECO:0000256" key="1">
    <source>
        <dbReference type="SAM" id="Phobius"/>
    </source>
</evidence>
<accession>A0A382ITM5</accession>
<name>A0A382ITM5_9ZZZZ</name>
<sequence>MKKVVYIISGLALAGLLLVGGCAGLFFYVKNQEENAMTSLFNEKPVLQKYLGVIEQVNVDLTAQDKRSPG</sequence>
<protein>
    <submittedName>
        <fullName evidence="2">Uncharacterized protein</fullName>
    </submittedName>
</protein>
<dbReference type="EMBL" id="UINC01069565">
    <property type="protein sequence ID" value="SVC03040.1"/>
    <property type="molecule type" value="Genomic_DNA"/>
</dbReference>
<gene>
    <name evidence="2" type="ORF">METZ01_LOCUS255894</name>
</gene>
<dbReference type="PROSITE" id="PS51257">
    <property type="entry name" value="PROKAR_LIPOPROTEIN"/>
    <property type="match status" value="1"/>
</dbReference>
<organism evidence="2">
    <name type="scientific">marine metagenome</name>
    <dbReference type="NCBI Taxonomy" id="408172"/>
    <lineage>
        <taxon>unclassified sequences</taxon>
        <taxon>metagenomes</taxon>
        <taxon>ecological metagenomes</taxon>
    </lineage>
</organism>
<feature type="non-terminal residue" evidence="2">
    <location>
        <position position="70"/>
    </location>
</feature>
<keyword evidence="1" id="KW-1133">Transmembrane helix</keyword>
<proteinExistence type="predicted"/>
<reference evidence="2" key="1">
    <citation type="submission" date="2018-05" db="EMBL/GenBank/DDBJ databases">
        <authorList>
            <person name="Lanie J.A."/>
            <person name="Ng W.-L."/>
            <person name="Kazmierczak K.M."/>
            <person name="Andrzejewski T.M."/>
            <person name="Davidsen T.M."/>
            <person name="Wayne K.J."/>
            <person name="Tettelin H."/>
            <person name="Glass J.I."/>
            <person name="Rusch D."/>
            <person name="Podicherti R."/>
            <person name="Tsui H.-C.T."/>
            <person name="Winkler M.E."/>
        </authorList>
    </citation>
    <scope>NUCLEOTIDE SEQUENCE</scope>
</reference>
<evidence type="ECO:0000313" key="2">
    <source>
        <dbReference type="EMBL" id="SVC03040.1"/>
    </source>
</evidence>
<keyword evidence="1" id="KW-0812">Transmembrane</keyword>
<dbReference type="AlphaFoldDB" id="A0A382ITM5"/>